<dbReference type="SUPFAM" id="SSF55073">
    <property type="entry name" value="Nucleotide cyclase"/>
    <property type="match status" value="1"/>
</dbReference>
<evidence type="ECO:0000256" key="1">
    <source>
        <dbReference type="ARBA" id="ARBA00004370"/>
    </source>
</evidence>
<dbReference type="Pfam" id="PF00211">
    <property type="entry name" value="Guanylate_cyc"/>
    <property type="match status" value="1"/>
</dbReference>
<gene>
    <name evidence="10 11" type="primary">LOC103521726</name>
</gene>
<dbReference type="RefSeq" id="XP_026688073.1">
    <property type="nucleotide sequence ID" value="XM_026832272.1"/>
</dbReference>
<keyword evidence="6" id="KW-0325">Glycoprotein</keyword>
<dbReference type="PROSITE" id="PS50125">
    <property type="entry name" value="GUANYLATE_CYCLASE_2"/>
    <property type="match status" value="1"/>
</dbReference>
<sequence length="99" mass="11301">MPHYCLFGDTVNTASRMESTGQPLRIHISQETKKILDTFETFDLELRGDVELKGKGVVTTYWLLYCSEPPRGAMSPQNLSDNTETYPYPLIFPELTINK</sequence>
<evidence type="ECO:0000313" key="9">
    <source>
        <dbReference type="Proteomes" id="UP000079169"/>
    </source>
</evidence>
<protein>
    <submittedName>
        <fullName evidence="11">Atrial natriuretic peptide receptor 1-like isoform X1</fullName>
    </submittedName>
    <submittedName>
        <fullName evidence="10">Atrial natriuretic peptide receptor 1-like isoform X2</fullName>
    </submittedName>
</protein>
<dbReference type="PANTHER" id="PTHR11920">
    <property type="entry name" value="GUANYLYL CYCLASE"/>
    <property type="match status" value="1"/>
</dbReference>
<dbReference type="KEGG" id="dci:103521726"/>
<evidence type="ECO:0000313" key="11">
    <source>
        <dbReference type="RefSeq" id="XP_026688073.1"/>
    </source>
</evidence>
<evidence type="ECO:0000313" key="10">
    <source>
        <dbReference type="RefSeq" id="XP_008485056.1"/>
    </source>
</evidence>
<dbReference type="GO" id="GO:0004383">
    <property type="term" value="F:guanylate cyclase activity"/>
    <property type="evidence" value="ECO:0007669"/>
    <property type="project" value="TreeGrafter"/>
</dbReference>
<comment type="subcellular location">
    <subcellularLocation>
        <location evidence="1">Membrane</location>
    </subcellularLocation>
</comment>
<dbReference type="GO" id="GO:0004016">
    <property type="term" value="F:adenylate cyclase activity"/>
    <property type="evidence" value="ECO:0007669"/>
    <property type="project" value="TreeGrafter"/>
</dbReference>
<dbReference type="GO" id="GO:0035556">
    <property type="term" value="P:intracellular signal transduction"/>
    <property type="evidence" value="ECO:0007669"/>
    <property type="project" value="InterPro"/>
</dbReference>
<dbReference type="PANTHER" id="PTHR11920:SF274">
    <property type="entry name" value="GUANYLATE CYCLASE"/>
    <property type="match status" value="1"/>
</dbReference>
<dbReference type="CDD" id="cd07302">
    <property type="entry name" value="CHD"/>
    <property type="match status" value="1"/>
</dbReference>
<keyword evidence="5" id="KW-0472">Membrane</keyword>
<dbReference type="Proteomes" id="UP000079169">
    <property type="component" value="Unplaced"/>
</dbReference>
<evidence type="ECO:0000256" key="2">
    <source>
        <dbReference type="ARBA" id="ARBA00022692"/>
    </source>
</evidence>
<dbReference type="GO" id="GO:0007168">
    <property type="term" value="P:receptor guanylyl cyclase signaling pathway"/>
    <property type="evidence" value="ECO:0007669"/>
    <property type="project" value="TreeGrafter"/>
</dbReference>
<dbReference type="InterPro" id="IPR029787">
    <property type="entry name" value="Nucleotide_cyclase"/>
</dbReference>
<keyword evidence="7" id="KW-0456">Lyase</keyword>
<keyword evidence="3" id="KW-0547">Nucleotide-binding</keyword>
<dbReference type="InterPro" id="IPR050401">
    <property type="entry name" value="Cyclic_nucleotide_synthase"/>
</dbReference>
<dbReference type="RefSeq" id="XP_008485056.1">
    <property type="nucleotide sequence ID" value="XM_008486834.3"/>
</dbReference>
<dbReference type="STRING" id="121845.A0A1S3DMY6"/>
<dbReference type="InterPro" id="IPR001054">
    <property type="entry name" value="A/G_cyclase"/>
</dbReference>
<accession>A0A1S3DMY6</accession>
<dbReference type="GO" id="GO:0005886">
    <property type="term" value="C:plasma membrane"/>
    <property type="evidence" value="ECO:0007669"/>
    <property type="project" value="TreeGrafter"/>
</dbReference>
<dbReference type="GeneID" id="103521726"/>
<dbReference type="PaxDb" id="121845-A0A1S3DMY6"/>
<dbReference type="Gene3D" id="3.30.70.1230">
    <property type="entry name" value="Nucleotide cyclase"/>
    <property type="match status" value="1"/>
</dbReference>
<evidence type="ECO:0000256" key="6">
    <source>
        <dbReference type="ARBA" id="ARBA00023180"/>
    </source>
</evidence>
<evidence type="ECO:0000256" key="4">
    <source>
        <dbReference type="ARBA" id="ARBA00022989"/>
    </source>
</evidence>
<evidence type="ECO:0000256" key="3">
    <source>
        <dbReference type="ARBA" id="ARBA00022741"/>
    </source>
</evidence>
<evidence type="ECO:0000256" key="5">
    <source>
        <dbReference type="ARBA" id="ARBA00023136"/>
    </source>
</evidence>
<dbReference type="GO" id="GO:0001653">
    <property type="term" value="F:peptide receptor activity"/>
    <property type="evidence" value="ECO:0007669"/>
    <property type="project" value="TreeGrafter"/>
</dbReference>
<reference evidence="10 11" key="1">
    <citation type="submission" date="2025-04" db="UniProtKB">
        <authorList>
            <consortium name="RefSeq"/>
        </authorList>
    </citation>
    <scope>IDENTIFICATION</scope>
</reference>
<feature type="domain" description="Guanylate cyclase" evidence="8">
    <location>
        <begin position="1"/>
        <end position="18"/>
    </location>
</feature>
<keyword evidence="4" id="KW-1133">Transmembrane helix</keyword>
<name>A0A1S3DMY6_DIACI</name>
<keyword evidence="2" id="KW-0812">Transmembrane</keyword>
<proteinExistence type="predicted"/>
<organism evidence="9 10">
    <name type="scientific">Diaphorina citri</name>
    <name type="common">Asian citrus psyllid</name>
    <dbReference type="NCBI Taxonomy" id="121845"/>
    <lineage>
        <taxon>Eukaryota</taxon>
        <taxon>Metazoa</taxon>
        <taxon>Ecdysozoa</taxon>
        <taxon>Arthropoda</taxon>
        <taxon>Hexapoda</taxon>
        <taxon>Insecta</taxon>
        <taxon>Pterygota</taxon>
        <taxon>Neoptera</taxon>
        <taxon>Paraneoptera</taxon>
        <taxon>Hemiptera</taxon>
        <taxon>Sternorrhyncha</taxon>
        <taxon>Psylloidea</taxon>
        <taxon>Psyllidae</taxon>
        <taxon>Diaphorininae</taxon>
        <taxon>Diaphorina</taxon>
    </lineage>
</organism>
<evidence type="ECO:0000259" key="8">
    <source>
        <dbReference type="PROSITE" id="PS50125"/>
    </source>
</evidence>
<dbReference type="OMA" id="QIMESRD"/>
<evidence type="ECO:0000256" key="7">
    <source>
        <dbReference type="ARBA" id="ARBA00023239"/>
    </source>
</evidence>
<keyword evidence="9" id="KW-1185">Reference proteome</keyword>
<dbReference type="GO" id="GO:0000166">
    <property type="term" value="F:nucleotide binding"/>
    <property type="evidence" value="ECO:0007669"/>
    <property type="project" value="UniProtKB-KW"/>
</dbReference>
<dbReference type="AlphaFoldDB" id="A0A1S3DMY6"/>